<evidence type="ECO:0000256" key="5">
    <source>
        <dbReference type="ARBA" id="ARBA00022723"/>
    </source>
</evidence>
<dbReference type="InterPro" id="IPR008930">
    <property type="entry name" value="Terpenoid_cyclase/PrenylTrfase"/>
</dbReference>
<sequence length="237" mass="26370">MVFSSCQDWLVFRQGGEGGFQGRTNKLVDGCYSFWQGGVSALIQRLHSIVDEQLGLSDGLGDCCSDSIDSDETSGLFDGEQCLEGLSSHVDDASHHCPEGQQNASDLRNPSSNGYNFIRGRANMKPLFNSMNLQQYLLLCSQVEGGFRDKPGKNKDHYHTCYCLSGLSVSQYSWSEDVDSPPLSWAVMGPYSNLLEPVHPLYNIVLSRYYEAHEFFLDHRHISHAEVSSGTYVSCTM</sequence>
<evidence type="ECO:0000313" key="9">
    <source>
        <dbReference type="EMBL" id="CAK9161339.1"/>
    </source>
</evidence>
<keyword evidence="4" id="KW-0808">Transferase</keyword>
<dbReference type="InterPro" id="IPR045089">
    <property type="entry name" value="PGGT1B-like"/>
</dbReference>
<dbReference type="Gene3D" id="1.50.10.20">
    <property type="match status" value="1"/>
</dbReference>
<evidence type="ECO:0000256" key="1">
    <source>
        <dbReference type="ARBA" id="ARBA00001947"/>
    </source>
</evidence>
<evidence type="ECO:0000259" key="8">
    <source>
        <dbReference type="Pfam" id="PF00432"/>
    </source>
</evidence>
<dbReference type="InterPro" id="IPR001330">
    <property type="entry name" value="Prenyltrans"/>
</dbReference>
<evidence type="ECO:0000256" key="3">
    <source>
        <dbReference type="ARBA" id="ARBA00022602"/>
    </source>
</evidence>
<dbReference type="SUPFAM" id="SSF48239">
    <property type="entry name" value="Terpenoid cyclases/Protein prenyltransferases"/>
    <property type="match status" value="1"/>
</dbReference>
<dbReference type="GO" id="GO:0004659">
    <property type="term" value="F:prenyltransferase activity"/>
    <property type="evidence" value="ECO:0007669"/>
    <property type="project" value="UniProtKB-KW"/>
</dbReference>
<dbReference type="EMBL" id="CAUOFW020003658">
    <property type="protein sequence ID" value="CAK9161339.1"/>
    <property type="molecule type" value="Genomic_DNA"/>
</dbReference>
<evidence type="ECO:0000313" key="10">
    <source>
        <dbReference type="Proteomes" id="UP001642360"/>
    </source>
</evidence>
<dbReference type="PANTHER" id="PTHR11774">
    <property type="entry name" value="GERANYLGERANYL TRANSFERASE TYPE BETA SUBUNIT"/>
    <property type="match status" value="1"/>
</dbReference>
<keyword evidence="5" id="KW-0479">Metal-binding</keyword>
<dbReference type="Pfam" id="PF00432">
    <property type="entry name" value="Prenyltrans"/>
    <property type="match status" value="1"/>
</dbReference>
<protein>
    <recommendedName>
        <fullName evidence="8">Prenyltransferase alpha-alpha toroid domain-containing protein</fullName>
    </recommendedName>
</protein>
<keyword evidence="7" id="KW-0862">Zinc</keyword>
<evidence type="ECO:0000256" key="2">
    <source>
        <dbReference type="ARBA" id="ARBA00010497"/>
    </source>
</evidence>
<keyword evidence="3" id="KW-0637">Prenyltransferase</keyword>
<reference evidence="9 10" key="1">
    <citation type="submission" date="2024-02" db="EMBL/GenBank/DDBJ databases">
        <authorList>
            <person name="Vignale AGUSTIN F."/>
            <person name="Sosa J E."/>
            <person name="Modenutti C."/>
        </authorList>
    </citation>
    <scope>NUCLEOTIDE SEQUENCE [LARGE SCALE GENOMIC DNA]</scope>
</reference>
<evidence type="ECO:0000256" key="6">
    <source>
        <dbReference type="ARBA" id="ARBA00022737"/>
    </source>
</evidence>
<evidence type="ECO:0000256" key="7">
    <source>
        <dbReference type="ARBA" id="ARBA00022833"/>
    </source>
</evidence>
<dbReference type="PANTHER" id="PTHR11774:SF6">
    <property type="entry name" value="PROTEIN FARNESYLTRANSFERASE SUBUNIT BETA"/>
    <property type="match status" value="1"/>
</dbReference>
<dbReference type="Proteomes" id="UP001642360">
    <property type="component" value="Unassembled WGS sequence"/>
</dbReference>
<gene>
    <name evidence="9" type="ORF">ILEXP_LOCUS30134</name>
</gene>
<evidence type="ECO:0000256" key="4">
    <source>
        <dbReference type="ARBA" id="ARBA00022679"/>
    </source>
</evidence>
<keyword evidence="6" id="KW-0677">Repeat</keyword>
<dbReference type="AlphaFoldDB" id="A0ABC8SVX4"/>
<name>A0ABC8SVX4_9AQUA</name>
<comment type="caution">
    <text evidence="9">The sequence shown here is derived from an EMBL/GenBank/DDBJ whole genome shotgun (WGS) entry which is preliminary data.</text>
</comment>
<dbReference type="GO" id="GO:0046872">
    <property type="term" value="F:metal ion binding"/>
    <property type="evidence" value="ECO:0007669"/>
    <property type="project" value="UniProtKB-KW"/>
</dbReference>
<feature type="domain" description="Prenyltransferase alpha-alpha toroid" evidence="8">
    <location>
        <begin position="5"/>
        <end position="204"/>
    </location>
</feature>
<proteinExistence type="inferred from homology"/>
<organism evidence="9 10">
    <name type="scientific">Ilex paraguariensis</name>
    <name type="common">yerba mate</name>
    <dbReference type="NCBI Taxonomy" id="185542"/>
    <lineage>
        <taxon>Eukaryota</taxon>
        <taxon>Viridiplantae</taxon>
        <taxon>Streptophyta</taxon>
        <taxon>Embryophyta</taxon>
        <taxon>Tracheophyta</taxon>
        <taxon>Spermatophyta</taxon>
        <taxon>Magnoliopsida</taxon>
        <taxon>eudicotyledons</taxon>
        <taxon>Gunneridae</taxon>
        <taxon>Pentapetalae</taxon>
        <taxon>asterids</taxon>
        <taxon>campanulids</taxon>
        <taxon>Aquifoliales</taxon>
        <taxon>Aquifoliaceae</taxon>
        <taxon>Ilex</taxon>
    </lineage>
</organism>
<comment type="similarity">
    <text evidence="2">Belongs to the protein prenyltransferase subunit beta family.</text>
</comment>
<comment type="cofactor">
    <cofactor evidence="1">
        <name>Zn(2+)</name>
        <dbReference type="ChEBI" id="CHEBI:29105"/>
    </cofactor>
</comment>
<keyword evidence="10" id="KW-1185">Reference proteome</keyword>
<accession>A0ABC8SVX4</accession>